<accession>B4QFW5</accession>
<evidence type="ECO:0000313" key="2">
    <source>
        <dbReference type="Proteomes" id="UP000000304"/>
    </source>
</evidence>
<dbReference type="PANTHER" id="PTHR20898">
    <property type="entry name" value="DAEDALUS ON 3-RELATED-RELATED"/>
    <property type="match status" value="1"/>
</dbReference>
<dbReference type="Pfam" id="PF06477">
    <property type="entry name" value="DUF1091"/>
    <property type="match status" value="1"/>
</dbReference>
<sequence length="277" mass="31952">MATIFLSVPGGLLKAGRKYWVSSTDAPSRRTFCTRYVTTRTSLRFFAPETDRDKAKELRIEWLLQETLPFCLSWFWALSSVIGSLALVFAVNWGAAGEQLKLAGISLESQMIYKLKKVDCRENPVRLKNVSCRLKAINWNVAIVNMDCDLFMPIVRPVIRVQVLKKDYSNQFQPFLIDVKFGFCEVVEKRSYFPYALIVWKLFKRYTNVNHSCPFSGHLSTRDGILGSEILPPFPEGLFEFRFTFWDTNSTNTEHLGTVKLFIQVMEAIRSKRRPPP</sequence>
<name>B4QFW5_DROSI</name>
<dbReference type="OrthoDB" id="7859583at2759"/>
<dbReference type="InterPro" id="IPR010512">
    <property type="entry name" value="DUF1091"/>
</dbReference>
<proteinExistence type="predicted"/>
<dbReference type="Proteomes" id="UP000000304">
    <property type="component" value="Chromosome 2R"/>
</dbReference>
<dbReference type="SMART" id="SM00697">
    <property type="entry name" value="DM8"/>
    <property type="match status" value="1"/>
</dbReference>
<dbReference type="HOGENOM" id="CLU_1005674_0_0_1"/>
<reference evidence="1 2" key="1">
    <citation type="journal article" date="2007" name="Nature">
        <title>Evolution of genes and genomes on the Drosophila phylogeny.</title>
        <authorList>
            <consortium name="Drosophila 12 Genomes Consortium"/>
            <person name="Clark A.G."/>
            <person name="Eisen M.B."/>
            <person name="Smith D.R."/>
            <person name="Bergman C.M."/>
            <person name="Oliver B."/>
            <person name="Markow T.A."/>
            <person name="Kaufman T.C."/>
            <person name="Kellis M."/>
            <person name="Gelbart W."/>
            <person name="Iyer V.N."/>
            <person name="Pollard D.A."/>
            <person name="Sackton T.B."/>
            <person name="Larracuente A.M."/>
            <person name="Singh N.D."/>
            <person name="Abad J.P."/>
            <person name="Abt D.N."/>
            <person name="Adryan B."/>
            <person name="Aguade M."/>
            <person name="Akashi H."/>
            <person name="Anderson W.W."/>
            <person name="Aquadro C.F."/>
            <person name="Ardell D.H."/>
            <person name="Arguello R."/>
            <person name="Artieri C.G."/>
            <person name="Barbash D.A."/>
            <person name="Barker D."/>
            <person name="Barsanti P."/>
            <person name="Batterham P."/>
            <person name="Batzoglou S."/>
            <person name="Begun D."/>
            <person name="Bhutkar A."/>
            <person name="Blanco E."/>
            <person name="Bosak S.A."/>
            <person name="Bradley R.K."/>
            <person name="Brand A.D."/>
            <person name="Brent M.R."/>
            <person name="Brooks A.N."/>
            <person name="Brown R.H."/>
            <person name="Butlin R.K."/>
            <person name="Caggese C."/>
            <person name="Calvi B.R."/>
            <person name="Bernardo de Carvalho A."/>
            <person name="Caspi A."/>
            <person name="Castrezana S."/>
            <person name="Celniker S.E."/>
            <person name="Chang J.L."/>
            <person name="Chapple C."/>
            <person name="Chatterji S."/>
            <person name="Chinwalla A."/>
            <person name="Civetta A."/>
            <person name="Clifton S.W."/>
            <person name="Comeron J.M."/>
            <person name="Costello J.C."/>
            <person name="Coyne J.A."/>
            <person name="Daub J."/>
            <person name="David R.G."/>
            <person name="Delcher A.L."/>
            <person name="Delehaunty K."/>
            <person name="Do C.B."/>
            <person name="Ebling H."/>
            <person name="Edwards K."/>
            <person name="Eickbush T."/>
            <person name="Evans J.D."/>
            <person name="Filipski A."/>
            <person name="Findeiss S."/>
            <person name="Freyhult E."/>
            <person name="Fulton L."/>
            <person name="Fulton R."/>
            <person name="Garcia A.C."/>
            <person name="Gardiner A."/>
            <person name="Garfield D.A."/>
            <person name="Garvin B.E."/>
            <person name="Gibson G."/>
            <person name="Gilbert D."/>
            <person name="Gnerre S."/>
            <person name="Godfrey J."/>
            <person name="Good R."/>
            <person name="Gotea V."/>
            <person name="Gravely B."/>
            <person name="Greenberg A.J."/>
            <person name="Griffiths-Jones S."/>
            <person name="Gross S."/>
            <person name="Guigo R."/>
            <person name="Gustafson E.A."/>
            <person name="Haerty W."/>
            <person name="Hahn M.W."/>
            <person name="Halligan D.L."/>
            <person name="Halpern A.L."/>
            <person name="Halter G.M."/>
            <person name="Han M.V."/>
            <person name="Heger A."/>
            <person name="Hillier L."/>
            <person name="Hinrichs A.S."/>
            <person name="Holmes I."/>
            <person name="Hoskins R.A."/>
            <person name="Hubisz M.J."/>
            <person name="Hultmark D."/>
            <person name="Huntley M.A."/>
            <person name="Jaffe D.B."/>
            <person name="Jagadeeshan S."/>
            <person name="Jeck W.R."/>
            <person name="Johnson J."/>
            <person name="Jones C.D."/>
            <person name="Jordan W.C."/>
            <person name="Karpen G.H."/>
            <person name="Kataoka E."/>
            <person name="Keightley P.D."/>
            <person name="Kheradpour P."/>
            <person name="Kirkness E.F."/>
            <person name="Koerich L.B."/>
            <person name="Kristiansen K."/>
            <person name="Kudrna D."/>
            <person name="Kulathinal R.J."/>
            <person name="Kumar S."/>
            <person name="Kwok R."/>
            <person name="Lander E."/>
            <person name="Langley C.H."/>
            <person name="Lapoint R."/>
            <person name="Lazzaro B.P."/>
            <person name="Lee S.J."/>
            <person name="Levesque L."/>
            <person name="Li R."/>
            <person name="Lin C.F."/>
            <person name="Lin M.F."/>
            <person name="Lindblad-Toh K."/>
            <person name="Llopart A."/>
            <person name="Long M."/>
            <person name="Low L."/>
            <person name="Lozovsky E."/>
            <person name="Lu J."/>
            <person name="Luo M."/>
            <person name="Machado C.A."/>
            <person name="Makalowski W."/>
            <person name="Marzo M."/>
            <person name="Matsuda M."/>
            <person name="Matzkin L."/>
            <person name="McAllister B."/>
            <person name="McBride C.S."/>
            <person name="McKernan B."/>
            <person name="McKernan K."/>
            <person name="Mendez-Lago M."/>
            <person name="Minx P."/>
            <person name="Mollenhauer M.U."/>
            <person name="Montooth K."/>
            <person name="Mount S.M."/>
            <person name="Mu X."/>
            <person name="Myers E."/>
            <person name="Negre B."/>
            <person name="Newfeld S."/>
            <person name="Nielsen R."/>
            <person name="Noor M.A."/>
            <person name="O'Grady P."/>
            <person name="Pachter L."/>
            <person name="Papaceit M."/>
            <person name="Parisi M.J."/>
            <person name="Parisi M."/>
            <person name="Parts L."/>
            <person name="Pedersen J.S."/>
            <person name="Pesole G."/>
            <person name="Phillippy A.M."/>
            <person name="Ponting C.P."/>
            <person name="Pop M."/>
            <person name="Porcelli D."/>
            <person name="Powell J.R."/>
            <person name="Prohaska S."/>
            <person name="Pruitt K."/>
            <person name="Puig M."/>
            <person name="Quesneville H."/>
            <person name="Ram K.R."/>
            <person name="Rand D."/>
            <person name="Rasmussen M.D."/>
            <person name="Reed L.K."/>
            <person name="Reenan R."/>
            <person name="Reily A."/>
            <person name="Remington K.A."/>
            <person name="Rieger T.T."/>
            <person name="Ritchie M.G."/>
            <person name="Robin C."/>
            <person name="Rogers Y.H."/>
            <person name="Rohde C."/>
            <person name="Rozas J."/>
            <person name="Rubenfield M.J."/>
            <person name="Ruiz A."/>
            <person name="Russo S."/>
            <person name="Salzberg S.L."/>
            <person name="Sanchez-Gracia A."/>
            <person name="Saranga D.J."/>
            <person name="Sato H."/>
            <person name="Schaeffer S.W."/>
            <person name="Schatz M.C."/>
            <person name="Schlenke T."/>
            <person name="Schwartz R."/>
            <person name="Segarra C."/>
            <person name="Singh R.S."/>
            <person name="Sirot L."/>
            <person name="Sirota M."/>
            <person name="Sisneros N.B."/>
            <person name="Smith C.D."/>
            <person name="Smith T.F."/>
            <person name="Spieth J."/>
            <person name="Stage D.E."/>
            <person name="Stark A."/>
            <person name="Stephan W."/>
            <person name="Strausberg R.L."/>
            <person name="Strempel S."/>
            <person name="Sturgill D."/>
            <person name="Sutton G."/>
            <person name="Sutton G.G."/>
            <person name="Tao W."/>
            <person name="Teichmann S."/>
            <person name="Tobari Y.N."/>
            <person name="Tomimura Y."/>
            <person name="Tsolas J.M."/>
            <person name="Valente V.L."/>
            <person name="Venter E."/>
            <person name="Venter J.C."/>
            <person name="Vicario S."/>
            <person name="Vieira F.G."/>
            <person name="Vilella A.J."/>
            <person name="Villasante A."/>
            <person name="Walenz B."/>
            <person name="Wang J."/>
            <person name="Wasserman M."/>
            <person name="Watts T."/>
            <person name="Wilson D."/>
            <person name="Wilson R.K."/>
            <person name="Wing R.A."/>
            <person name="Wolfner M.F."/>
            <person name="Wong A."/>
            <person name="Wong G.K."/>
            <person name="Wu C.I."/>
            <person name="Wu G."/>
            <person name="Yamamoto D."/>
            <person name="Yang H.P."/>
            <person name="Yang S.P."/>
            <person name="Yorke J.A."/>
            <person name="Yoshida K."/>
            <person name="Zdobnov E."/>
            <person name="Zhang P."/>
            <person name="Zhang Y."/>
            <person name="Zimin A.V."/>
            <person name="Baldwin J."/>
            <person name="Abdouelleil A."/>
            <person name="Abdulkadir J."/>
            <person name="Abebe A."/>
            <person name="Abera B."/>
            <person name="Abreu J."/>
            <person name="Acer S.C."/>
            <person name="Aftuck L."/>
            <person name="Alexander A."/>
            <person name="An P."/>
            <person name="Anderson E."/>
            <person name="Anderson S."/>
            <person name="Arachi H."/>
            <person name="Azer M."/>
            <person name="Bachantsang P."/>
            <person name="Barry A."/>
            <person name="Bayul T."/>
            <person name="Berlin A."/>
            <person name="Bessette D."/>
            <person name="Bloom T."/>
            <person name="Blye J."/>
            <person name="Boguslavskiy L."/>
            <person name="Bonnet C."/>
            <person name="Boukhgalter B."/>
            <person name="Bourzgui I."/>
            <person name="Brown A."/>
            <person name="Cahill P."/>
            <person name="Channer S."/>
            <person name="Cheshatsang Y."/>
            <person name="Chuda L."/>
            <person name="Citroen M."/>
            <person name="Collymore A."/>
            <person name="Cooke P."/>
            <person name="Costello M."/>
            <person name="D'Aco K."/>
            <person name="Daza R."/>
            <person name="De Haan G."/>
            <person name="DeGray S."/>
            <person name="DeMaso C."/>
            <person name="Dhargay N."/>
            <person name="Dooley K."/>
            <person name="Dooley E."/>
            <person name="Doricent M."/>
            <person name="Dorje P."/>
            <person name="Dorjee K."/>
            <person name="Dupes A."/>
            <person name="Elong R."/>
            <person name="Falk J."/>
            <person name="Farina A."/>
            <person name="Faro S."/>
            <person name="Ferguson D."/>
            <person name="Fisher S."/>
            <person name="Foley C.D."/>
            <person name="Franke A."/>
            <person name="Friedrich D."/>
            <person name="Gadbois L."/>
            <person name="Gearin G."/>
            <person name="Gearin C.R."/>
            <person name="Giannoukos G."/>
            <person name="Goode T."/>
            <person name="Graham J."/>
            <person name="Grandbois E."/>
            <person name="Grewal S."/>
            <person name="Gyaltsen K."/>
            <person name="Hafez N."/>
            <person name="Hagos B."/>
            <person name="Hall J."/>
            <person name="Henson C."/>
            <person name="Hollinger A."/>
            <person name="Honan T."/>
            <person name="Huard M.D."/>
            <person name="Hughes L."/>
            <person name="Hurhula B."/>
            <person name="Husby M.E."/>
            <person name="Kamat A."/>
            <person name="Kanga B."/>
            <person name="Kashin S."/>
            <person name="Khazanovich D."/>
            <person name="Kisner P."/>
            <person name="Lance K."/>
            <person name="Lara M."/>
            <person name="Lee W."/>
            <person name="Lennon N."/>
            <person name="Letendre F."/>
            <person name="LeVine R."/>
            <person name="Lipovsky A."/>
            <person name="Liu X."/>
            <person name="Liu J."/>
            <person name="Liu S."/>
            <person name="Lokyitsang T."/>
            <person name="Lokyitsang Y."/>
            <person name="Lubonja R."/>
            <person name="Lui A."/>
            <person name="MacDonald P."/>
            <person name="Magnisalis V."/>
            <person name="Maru K."/>
            <person name="Matthews C."/>
            <person name="McCusker W."/>
            <person name="McDonough S."/>
            <person name="Mehta T."/>
            <person name="Meldrim J."/>
            <person name="Meneus L."/>
            <person name="Mihai O."/>
            <person name="Mihalev A."/>
            <person name="Mihova T."/>
            <person name="Mittelman R."/>
            <person name="Mlenga V."/>
            <person name="Montmayeur A."/>
            <person name="Mulrain L."/>
            <person name="Navidi A."/>
            <person name="Naylor J."/>
            <person name="Negash T."/>
            <person name="Nguyen T."/>
            <person name="Nguyen N."/>
            <person name="Nicol R."/>
            <person name="Norbu C."/>
            <person name="Norbu N."/>
            <person name="Novod N."/>
            <person name="O'Neill B."/>
            <person name="Osman S."/>
            <person name="Markiewicz E."/>
            <person name="Oyono O.L."/>
            <person name="Patti C."/>
            <person name="Phunkhang P."/>
            <person name="Pierre F."/>
            <person name="Priest M."/>
            <person name="Raghuraman S."/>
            <person name="Rege F."/>
            <person name="Reyes R."/>
            <person name="Rise C."/>
            <person name="Rogov P."/>
            <person name="Ross K."/>
            <person name="Ryan E."/>
            <person name="Settipalli S."/>
            <person name="Shea T."/>
            <person name="Sherpa N."/>
            <person name="Shi L."/>
            <person name="Shih D."/>
            <person name="Sparrow T."/>
            <person name="Spaulding J."/>
            <person name="Stalker J."/>
            <person name="Stange-Thomann N."/>
            <person name="Stavropoulos S."/>
            <person name="Stone C."/>
            <person name="Strader C."/>
            <person name="Tesfaye S."/>
            <person name="Thomson T."/>
            <person name="Thoulutsang Y."/>
            <person name="Thoulutsang D."/>
            <person name="Topham K."/>
            <person name="Topping I."/>
            <person name="Tsamla T."/>
            <person name="Vassiliev H."/>
            <person name="Vo A."/>
            <person name="Wangchuk T."/>
            <person name="Wangdi T."/>
            <person name="Weiand M."/>
            <person name="Wilkinson J."/>
            <person name="Wilson A."/>
            <person name="Yadav S."/>
            <person name="Young G."/>
            <person name="Yu Q."/>
            <person name="Zembek L."/>
            <person name="Zhong D."/>
            <person name="Zimmer A."/>
            <person name="Zwirko Z."/>
            <person name="Jaffe D.B."/>
            <person name="Alvarez P."/>
            <person name="Brockman W."/>
            <person name="Butler J."/>
            <person name="Chin C."/>
            <person name="Gnerre S."/>
            <person name="Grabherr M."/>
            <person name="Kleber M."/>
            <person name="Mauceli E."/>
            <person name="MacCallum I."/>
        </authorList>
    </citation>
    <scope>NUCLEOTIDE SEQUENCE [LARGE SCALE GENOMIC DNA]</scope>
    <source>
        <strain evidence="2">white501</strain>
    </source>
</reference>
<protein>
    <submittedName>
        <fullName evidence="1">GD11065</fullName>
    </submittedName>
</protein>
<dbReference type="EMBL" id="CM000362">
    <property type="protein sequence ID" value="EDX07110.1"/>
    <property type="molecule type" value="Genomic_DNA"/>
</dbReference>
<gene>
    <name evidence="1" type="primary">Dsim\GD11065</name>
    <name evidence="1" type="ORF">Dsim_GD11065</name>
</gene>
<evidence type="ECO:0000313" key="1">
    <source>
        <dbReference type="EMBL" id="EDX07110.1"/>
    </source>
</evidence>
<organism evidence="1 2">
    <name type="scientific">Drosophila simulans</name>
    <name type="common">Fruit fly</name>
    <dbReference type="NCBI Taxonomy" id="7240"/>
    <lineage>
        <taxon>Eukaryota</taxon>
        <taxon>Metazoa</taxon>
        <taxon>Ecdysozoa</taxon>
        <taxon>Arthropoda</taxon>
        <taxon>Hexapoda</taxon>
        <taxon>Insecta</taxon>
        <taxon>Pterygota</taxon>
        <taxon>Neoptera</taxon>
        <taxon>Endopterygota</taxon>
        <taxon>Diptera</taxon>
        <taxon>Brachycera</taxon>
        <taxon>Muscomorpha</taxon>
        <taxon>Ephydroidea</taxon>
        <taxon>Drosophilidae</taxon>
        <taxon>Drosophila</taxon>
        <taxon>Sophophora</taxon>
    </lineage>
</organism>
<dbReference type="PhylomeDB" id="B4QFW5"/>
<keyword evidence="2" id="KW-1185">Reference proteome</keyword>
<dbReference type="AlphaFoldDB" id="B4QFW5"/>
<dbReference type="PANTHER" id="PTHR20898:SF0">
    <property type="entry name" value="DAEDALUS ON 3-RELATED"/>
    <property type="match status" value="1"/>
</dbReference>
<dbReference type="OMA" id="CRENPVR"/>